<dbReference type="GO" id="GO:0016998">
    <property type="term" value="P:cell wall macromolecule catabolic process"/>
    <property type="evidence" value="ECO:0007669"/>
    <property type="project" value="InterPro"/>
</dbReference>
<reference evidence="3" key="1">
    <citation type="journal article" date="2020" name="Nature">
        <title>Giant virus diversity and host interactions through global metagenomics.</title>
        <authorList>
            <person name="Schulz F."/>
            <person name="Roux S."/>
            <person name="Paez-Espino D."/>
            <person name="Jungbluth S."/>
            <person name="Walsh D.A."/>
            <person name="Denef V.J."/>
            <person name="McMahon K.D."/>
            <person name="Konstantinidis K.T."/>
            <person name="Eloe-Fadrosh E.A."/>
            <person name="Kyrpides N.C."/>
            <person name="Woyke T."/>
        </authorList>
    </citation>
    <scope>NUCLEOTIDE SEQUENCE</scope>
    <source>
        <strain evidence="3">GVMAG-M-3300023184-53</strain>
    </source>
</reference>
<dbReference type="InterPro" id="IPR017853">
    <property type="entry name" value="GH"/>
</dbReference>
<name>A0A6C0I875_9ZZZZ</name>
<evidence type="ECO:0000256" key="2">
    <source>
        <dbReference type="ARBA" id="ARBA00022729"/>
    </source>
</evidence>
<comment type="similarity">
    <text evidence="1">Belongs to the glycosyl hydrolase 25 family.</text>
</comment>
<dbReference type="SUPFAM" id="SSF51445">
    <property type="entry name" value="(Trans)glycosidases"/>
    <property type="match status" value="1"/>
</dbReference>
<dbReference type="AlphaFoldDB" id="A0A6C0I875"/>
<dbReference type="GO" id="GO:0009253">
    <property type="term" value="P:peptidoglycan catabolic process"/>
    <property type="evidence" value="ECO:0007669"/>
    <property type="project" value="InterPro"/>
</dbReference>
<keyword evidence="2" id="KW-0732">Signal</keyword>
<dbReference type="GO" id="GO:0007165">
    <property type="term" value="P:signal transduction"/>
    <property type="evidence" value="ECO:0007669"/>
    <property type="project" value="TreeGrafter"/>
</dbReference>
<evidence type="ECO:0000256" key="1">
    <source>
        <dbReference type="ARBA" id="ARBA00010646"/>
    </source>
</evidence>
<evidence type="ECO:0008006" key="4">
    <source>
        <dbReference type="Google" id="ProtNLM"/>
    </source>
</evidence>
<dbReference type="PROSITE" id="PS51904">
    <property type="entry name" value="GLYCOSYL_HYDROL_F25_2"/>
    <property type="match status" value="1"/>
</dbReference>
<accession>A0A6C0I875</accession>
<protein>
    <recommendedName>
        <fullName evidence="4">Glycoside hydrolase</fullName>
    </recommendedName>
</protein>
<dbReference type="Pfam" id="PF01183">
    <property type="entry name" value="Glyco_hydro_25"/>
    <property type="match status" value="1"/>
</dbReference>
<dbReference type="InterPro" id="IPR002053">
    <property type="entry name" value="Glyco_hydro_25"/>
</dbReference>
<dbReference type="Gene3D" id="3.20.20.80">
    <property type="entry name" value="Glycosidases"/>
    <property type="match status" value="1"/>
</dbReference>
<dbReference type="EMBL" id="MN740137">
    <property type="protein sequence ID" value="QHT89191.1"/>
    <property type="molecule type" value="Genomic_DNA"/>
</dbReference>
<proteinExistence type="inferred from homology"/>
<dbReference type="InterPro" id="IPR051595">
    <property type="entry name" value="GH25_Enzymes"/>
</dbReference>
<dbReference type="PANTHER" id="PTHR23208:SF36">
    <property type="entry name" value="LYSOZYME-RELATED"/>
    <property type="match status" value="1"/>
</dbReference>
<evidence type="ECO:0000313" key="3">
    <source>
        <dbReference type="EMBL" id="QHT89191.1"/>
    </source>
</evidence>
<dbReference type="CDD" id="cd06416">
    <property type="entry name" value="GH25_Lys1-like"/>
    <property type="match status" value="1"/>
</dbReference>
<dbReference type="PANTHER" id="PTHR23208">
    <property type="entry name" value="LYSOZYME PROTEIN"/>
    <property type="match status" value="1"/>
</dbReference>
<dbReference type="GO" id="GO:0003796">
    <property type="term" value="F:lysozyme activity"/>
    <property type="evidence" value="ECO:0007669"/>
    <property type="project" value="InterPro"/>
</dbReference>
<organism evidence="3">
    <name type="scientific">viral metagenome</name>
    <dbReference type="NCBI Taxonomy" id="1070528"/>
    <lineage>
        <taxon>unclassified sequences</taxon>
        <taxon>metagenomes</taxon>
        <taxon>organismal metagenomes</taxon>
    </lineage>
</organism>
<sequence>MVSPVSGVRGVDMSTLVSRSSFECLKNRGINFVIVRCYMKSDIPDPNCPSTVANAWAAGIPRVDVYFFPGVYQCASSPERQVSVFKAFVNLKKIKIQMVWVDVEPCECCWSSSKDANFKKVKGIVNGLVKAGFKVGIYASSNSWSVVCGNNRLQTFPLWYPHYQNPPSPSFSDFVPFGGWTKPTMKQIQGTHTVCNAEIDANWHP</sequence>